<dbReference type="GO" id="GO:0036376">
    <property type="term" value="P:sodium ion export across plasma membrane"/>
    <property type="evidence" value="ECO:0007669"/>
    <property type="project" value="InterPro"/>
</dbReference>
<comment type="similarity">
    <text evidence="4 16 17">Belongs to the OadG family.</text>
</comment>
<evidence type="ECO:0000256" key="16">
    <source>
        <dbReference type="HAMAP-Rule" id="MF_00404"/>
    </source>
</evidence>
<dbReference type="Proteomes" id="UP000184248">
    <property type="component" value="Unassembled WGS sequence"/>
</dbReference>
<keyword evidence="8 16" id="KW-0812">Transmembrane</keyword>
<evidence type="ECO:0000313" key="19">
    <source>
        <dbReference type="Proteomes" id="UP000184248"/>
    </source>
</evidence>
<evidence type="ECO:0000256" key="2">
    <source>
        <dbReference type="ARBA" id="ARBA00003002"/>
    </source>
</evidence>
<gene>
    <name evidence="16" type="primary">oadG</name>
    <name evidence="18" type="ORF">SAMN05192556_102201</name>
</gene>
<keyword evidence="7 16" id="KW-1003">Cell membrane</keyword>
<dbReference type="GO" id="GO:0005886">
    <property type="term" value="C:plasma membrane"/>
    <property type="evidence" value="ECO:0007669"/>
    <property type="project" value="UniProtKB-SubCell"/>
</dbReference>
<comment type="cofactor">
    <cofactor evidence="1 16 17">
        <name>Na(+)</name>
        <dbReference type="ChEBI" id="CHEBI:29101"/>
    </cofactor>
</comment>
<feature type="transmembrane region" description="Helical" evidence="16 17">
    <location>
        <begin position="12"/>
        <end position="34"/>
    </location>
</feature>
<dbReference type="GO" id="GO:0015451">
    <property type="term" value="F:decarboxylation-driven active transmembrane transporter activity"/>
    <property type="evidence" value="ECO:0007669"/>
    <property type="project" value="UniProtKB-EC"/>
</dbReference>
<dbReference type="InterPro" id="IPR005899">
    <property type="entry name" value="Na_pump_deCOase"/>
</dbReference>
<evidence type="ECO:0000256" key="15">
    <source>
        <dbReference type="ARBA" id="ARBA00048176"/>
    </source>
</evidence>
<evidence type="ECO:0000256" key="1">
    <source>
        <dbReference type="ARBA" id="ARBA00001959"/>
    </source>
</evidence>
<organism evidence="18 19">
    <name type="scientific">Halomonas caseinilytica</name>
    <dbReference type="NCBI Taxonomy" id="438744"/>
    <lineage>
        <taxon>Bacteria</taxon>
        <taxon>Pseudomonadati</taxon>
        <taxon>Pseudomonadota</taxon>
        <taxon>Gammaproteobacteria</taxon>
        <taxon>Oceanospirillales</taxon>
        <taxon>Halomonadaceae</taxon>
        <taxon>Halomonas</taxon>
    </lineage>
</organism>
<comment type="subunit">
    <text evidence="5 16">Heterotrimer of an alpha, a beta and a gamma subunit.</text>
</comment>
<evidence type="ECO:0000256" key="17">
    <source>
        <dbReference type="RuleBase" id="RU004278"/>
    </source>
</evidence>
<dbReference type="EMBL" id="FRAL01000002">
    <property type="protein sequence ID" value="SHK26594.1"/>
    <property type="molecule type" value="Genomic_DNA"/>
</dbReference>
<keyword evidence="10 16" id="KW-1133">Transmembrane helix</keyword>
<dbReference type="RefSeq" id="WP_064699589.1">
    <property type="nucleotide sequence ID" value="NZ_BDEO01000007.1"/>
</dbReference>
<dbReference type="Pfam" id="PF04277">
    <property type="entry name" value="OAD_gamma"/>
    <property type="match status" value="1"/>
</dbReference>
<keyword evidence="11 16" id="KW-0915">Sodium</keyword>
<comment type="catalytic activity">
    <reaction evidence="15 16 17">
        <text>oxaloacetate + 2 Na(+)(in) + H(+) = pyruvate + 2 Na(+)(out) + CO2</text>
        <dbReference type="Rhea" id="RHEA:57724"/>
        <dbReference type="ChEBI" id="CHEBI:15361"/>
        <dbReference type="ChEBI" id="CHEBI:15378"/>
        <dbReference type="ChEBI" id="CHEBI:16452"/>
        <dbReference type="ChEBI" id="CHEBI:16526"/>
        <dbReference type="ChEBI" id="CHEBI:29101"/>
        <dbReference type="EC" id="7.2.4.2"/>
    </reaction>
</comment>
<evidence type="ECO:0000256" key="8">
    <source>
        <dbReference type="ARBA" id="ARBA00022692"/>
    </source>
</evidence>
<keyword evidence="14 16" id="KW-0739">Sodium transport</keyword>
<evidence type="ECO:0000256" key="10">
    <source>
        <dbReference type="ARBA" id="ARBA00022989"/>
    </source>
</evidence>
<keyword evidence="12 16" id="KW-0406">Ion transport</keyword>
<name>A0A1M6R2B7_9GAMM</name>
<protein>
    <recommendedName>
        <fullName evidence="16">Probable oxaloacetate decarboxylase gamma chain</fullName>
        <ecNumber evidence="16">7.2.4.2</ecNumber>
    </recommendedName>
</protein>
<evidence type="ECO:0000256" key="11">
    <source>
        <dbReference type="ARBA" id="ARBA00023053"/>
    </source>
</evidence>
<dbReference type="OrthoDB" id="5772594at2"/>
<evidence type="ECO:0000256" key="14">
    <source>
        <dbReference type="ARBA" id="ARBA00023201"/>
    </source>
</evidence>
<evidence type="ECO:0000256" key="13">
    <source>
        <dbReference type="ARBA" id="ARBA00023136"/>
    </source>
</evidence>
<evidence type="ECO:0000256" key="4">
    <source>
        <dbReference type="ARBA" id="ARBA00005844"/>
    </source>
</evidence>
<dbReference type="EC" id="7.2.4.2" evidence="16"/>
<evidence type="ECO:0000256" key="12">
    <source>
        <dbReference type="ARBA" id="ARBA00023065"/>
    </source>
</evidence>
<evidence type="ECO:0000256" key="7">
    <source>
        <dbReference type="ARBA" id="ARBA00022475"/>
    </source>
</evidence>
<keyword evidence="13 16" id="KW-0472">Membrane</keyword>
<comment type="function">
    <text evidence="2 16 17">Catalyzes the decarboxylation of oxaloacetate coupled to Na(+) translocation.</text>
</comment>
<dbReference type="GO" id="GO:0008948">
    <property type="term" value="F:oxaloacetate decarboxylase activity"/>
    <property type="evidence" value="ECO:0007669"/>
    <property type="project" value="UniProtKB-UniRule"/>
</dbReference>
<dbReference type="HAMAP" id="MF_00404">
    <property type="entry name" value="OadG"/>
    <property type="match status" value="1"/>
</dbReference>
<accession>A0A1M6R2B7</accession>
<dbReference type="NCBIfam" id="TIGR01195">
    <property type="entry name" value="oadG_fam"/>
    <property type="match status" value="1"/>
</dbReference>
<keyword evidence="19" id="KW-1185">Reference proteome</keyword>
<dbReference type="AlphaFoldDB" id="A0A1M6R2B7"/>
<reference evidence="19" key="1">
    <citation type="submission" date="2016-11" db="EMBL/GenBank/DDBJ databases">
        <authorList>
            <person name="Varghese N."/>
            <person name="Submissions S."/>
        </authorList>
    </citation>
    <scope>NUCLEOTIDE SEQUENCE [LARGE SCALE GENOMIC DNA]</scope>
    <source>
        <strain evidence="19">ALO Sharm</strain>
    </source>
</reference>
<proteinExistence type="inferred from homology"/>
<evidence type="ECO:0000256" key="9">
    <source>
        <dbReference type="ARBA" id="ARBA00022967"/>
    </source>
</evidence>
<sequence>MQDTQLLNEGFALMGLGMGFVFVFLTVLVITTTLMSRIIGRYFPEPAPANAPSVSGRHAPARDDDVMAAISAAVHRHRRRHRR</sequence>
<dbReference type="InterPro" id="IPR023424">
    <property type="entry name" value="OadG"/>
</dbReference>
<keyword evidence="9 16" id="KW-1278">Translocase</keyword>
<comment type="subcellular location">
    <subcellularLocation>
        <location evidence="3 16 17">Cell membrane</location>
        <topology evidence="3 16 17">Single-pass membrane protein</topology>
    </subcellularLocation>
</comment>
<evidence type="ECO:0000256" key="6">
    <source>
        <dbReference type="ARBA" id="ARBA00022448"/>
    </source>
</evidence>
<evidence type="ECO:0000256" key="5">
    <source>
        <dbReference type="ARBA" id="ARBA00011869"/>
    </source>
</evidence>
<evidence type="ECO:0000313" key="18">
    <source>
        <dbReference type="EMBL" id="SHK26594.1"/>
    </source>
</evidence>
<keyword evidence="6 16" id="KW-0813">Transport</keyword>
<dbReference type="GO" id="GO:0015081">
    <property type="term" value="F:sodium ion transmembrane transporter activity"/>
    <property type="evidence" value="ECO:0007669"/>
    <property type="project" value="UniProtKB-UniRule"/>
</dbReference>
<evidence type="ECO:0000256" key="3">
    <source>
        <dbReference type="ARBA" id="ARBA00004162"/>
    </source>
</evidence>